<dbReference type="PANTHER" id="PTHR13091">
    <property type="entry name" value="AMPLIFIED IN BREAST CANCER 2-RELATED"/>
    <property type="match status" value="1"/>
</dbReference>
<accession>A0A1I7XEJ3</accession>
<dbReference type="Pfam" id="PF10220">
    <property type="entry name" value="Smg8_Smg9"/>
    <property type="match status" value="3"/>
</dbReference>
<evidence type="ECO:0000256" key="3">
    <source>
        <dbReference type="ARBA" id="ARBA00029509"/>
    </source>
</evidence>
<evidence type="ECO:0000313" key="6">
    <source>
        <dbReference type="Proteomes" id="UP000095283"/>
    </source>
</evidence>
<dbReference type="PANTHER" id="PTHR13091:SF0">
    <property type="entry name" value="NONSENSE-MEDIATED MRNA DECAY FACTOR SMG8"/>
    <property type="match status" value="1"/>
</dbReference>
<evidence type="ECO:0000313" key="7">
    <source>
        <dbReference type="WBParaSite" id="Hba_15885"/>
    </source>
</evidence>
<feature type="region of interest" description="Disordered" evidence="5">
    <location>
        <begin position="516"/>
        <end position="549"/>
    </location>
</feature>
<dbReference type="WBParaSite" id="Hba_15885">
    <property type="protein sequence ID" value="Hba_15885"/>
    <property type="gene ID" value="Hba_15885"/>
</dbReference>
<reference evidence="7" key="1">
    <citation type="submission" date="2016-11" db="UniProtKB">
        <authorList>
            <consortium name="WormBaseParasite"/>
        </authorList>
    </citation>
    <scope>IDENTIFICATION</scope>
</reference>
<evidence type="ECO:0000256" key="4">
    <source>
        <dbReference type="RuleBase" id="RU367133"/>
    </source>
</evidence>
<organism evidence="6 7">
    <name type="scientific">Heterorhabditis bacteriophora</name>
    <name type="common">Entomopathogenic nematode worm</name>
    <dbReference type="NCBI Taxonomy" id="37862"/>
    <lineage>
        <taxon>Eukaryota</taxon>
        <taxon>Metazoa</taxon>
        <taxon>Ecdysozoa</taxon>
        <taxon>Nematoda</taxon>
        <taxon>Chromadorea</taxon>
        <taxon>Rhabditida</taxon>
        <taxon>Rhabditina</taxon>
        <taxon>Rhabditomorpha</taxon>
        <taxon>Strongyloidea</taxon>
        <taxon>Heterorhabditidae</taxon>
        <taxon>Heterorhabditis</taxon>
    </lineage>
</organism>
<proteinExistence type="inferred from homology"/>
<evidence type="ECO:0000256" key="5">
    <source>
        <dbReference type="SAM" id="MobiDB-lite"/>
    </source>
</evidence>
<comment type="function">
    <text evidence="4">Involved in nonsense-mediated decay (NMD) of mRNAs containing premature stop codons.</text>
</comment>
<protein>
    <recommendedName>
        <fullName evidence="3 4">Nonsense-mediated mRNA decay factor SMG8</fullName>
    </recommendedName>
</protein>
<sequence>MVDRFTERWLLDRNRHRDTKGFARMNGLIQAFYSTDEDAVFLVMNGIGDMTHLQKVFLNNPEKNFFEKLRESENSQARLFHFICIVSHLIIFVESTTRFDLSLPRSLKAVNKIRLFSREDISSLLEDELTSGTKTGVSDWVREGRIACPRLIFAFHRNVIRHELGAVKKREIYEKLEQSLESQIYSVLKCYKLIDNGTGASLGYISENDPFVHLINPSVVNSNPLADILNISMGEIEPDDDRRVRPISSFTKFLRQNMDSVRADKIRVYQHPTLSTFIHGTRLISTTLDEKSDIVTEKILSKYINRELQFMENLTDTHINFAIEQYSWSGYGKDRERNVFTKAEHDQHFANAVSFLDSVLVGSRDSAMSRLRTACESLWQGGMRGCEQQSLTGNNCQLKMHSSIGDASVASSKWEMHTNSVTYLSTCTCGRSQTIRKDPFSLKEANYDFYYLNPNFNCCKGLERHVFTILEDDGSEIEKEKIEFLFSLLSEWSANDDWVGPVAAASNPVFTRKRIKASTGERMDDPHSDEDEELEVTDSETDDERREGSARSGFIRITFIIFSVKDPHDIIKEASVEFEERQKKLRLKKIPFLEGVPHSLSPALPPLFPSWSLTCIGPSSIYSHSLGLRDQPNFKIGCEYLLPVDLHLQVKLFVGFDYECPRGHRFFVGDDGEPLLLPKIPSQEGRFFTGEPPLELSWARYYILQLPFVYSGPSGVWIPPTGLERVGSFKGNAIQVKYAPLSIW</sequence>
<dbReference type="InterPro" id="IPR019354">
    <property type="entry name" value="SMG8-like"/>
</dbReference>
<comment type="similarity">
    <text evidence="1 4">Belongs to the SMG8 family.</text>
</comment>
<feature type="compositionally biased region" description="Acidic residues" evidence="5">
    <location>
        <begin position="527"/>
        <end position="542"/>
    </location>
</feature>
<dbReference type="AlphaFoldDB" id="A0A1I7XEJ3"/>
<dbReference type="GO" id="GO:0000184">
    <property type="term" value="P:nuclear-transcribed mRNA catabolic process, nonsense-mediated decay"/>
    <property type="evidence" value="ECO:0007669"/>
    <property type="project" value="UniProtKB-UniRule"/>
</dbReference>
<evidence type="ECO:0000256" key="1">
    <source>
        <dbReference type="ARBA" id="ARBA00006443"/>
    </source>
</evidence>
<keyword evidence="6" id="KW-1185">Reference proteome</keyword>
<evidence type="ECO:0000256" key="2">
    <source>
        <dbReference type="ARBA" id="ARBA00023161"/>
    </source>
</evidence>
<name>A0A1I7XEJ3_HETBA</name>
<keyword evidence="2 4" id="KW-0866">Nonsense-mediated mRNA decay</keyword>
<dbReference type="Proteomes" id="UP000095283">
    <property type="component" value="Unplaced"/>
</dbReference>